<feature type="signal peptide" evidence="1">
    <location>
        <begin position="1"/>
        <end position="20"/>
    </location>
</feature>
<dbReference type="InterPro" id="IPR008499">
    <property type="entry name" value="Leg1"/>
</dbReference>
<gene>
    <name evidence="2" type="ORF">HJG59_001922</name>
</gene>
<dbReference type="Pfam" id="PF05612">
    <property type="entry name" value="Leg1"/>
    <property type="match status" value="1"/>
</dbReference>
<evidence type="ECO:0000313" key="3">
    <source>
        <dbReference type="Proteomes" id="UP000550707"/>
    </source>
</evidence>
<sequence>MASLFPLACLLIGCFSVSLAEVLNFSDLYPPLWKESPGQFSDYKMKNGKYLINPWVYPERMGMYKILLIQTARYFEKFAPENEQNSLWGLPLQHGWQYSTGRLADPTKRTDCGYESGDRLCISVDSWWADLNYFLCALPFLAAVDSGIMGISSDQVTLLLPPKDQTKFCSSVSTCQLAFPKIMKKWNAFYQKLKLPSSSFEDLLKYLWDAHTVTLEGTQKSFEKRFEYYSKPEVDFGKSWSATVKYLAASLFPTTLVRIHEFQKGLPPRLLVDGDKAPFISDFTKLQNEVLLGLNLIRDVDNAIGSFSLTAWKILMKTEGARKLFLGLLETFIEVSKLTSLGQ</sequence>
<name>A0A7J8GNP2_MOLMO</name>
<dbReference type="GO" id="GO:0005615">
    <property type="term" value="C:extracellular space"/>
    <property type="evidence" value="ECO:0007669"/>
    <property type="project" value="TreeGrafter"/>
</dbReference>
<comment type="caution">
    <text evidence="2">The sequence shown here is derived from an EMBL/GenBank/DDBJ whole genome shotgun (WGS) entry which is preliminary data.</text>
</comment>
<organism evidence="2 3">
    <name type="scientific">Molossus molossus</name>
    <name type="common">Pallas' mastiff bat</name>
    <name type="synonym">Vespertilio molossus</name>
    <dbReference type="NCBI Taxonomy" id="27622"/>
    <lineage>
        <taxon>Eukaryota</taxon>
        <taxon>Metazoa</taxon>
        <taxon>Chordata</taxon>
        <taxon>Craniata</taxon>
        <taxon>Vertebrata</taxon>
        <taxon>Euteleostomi</taxon>
        <taxon>Mammalia</taxon>
        <taxon>Eutheria</taxon>
        <taxon>Laurasiatheria</taxon>
        <taxon>Chiroptera</taxon>
        <taxon>Yangochiroptera</taxon>
        <taxon>Molossidae</taxon>
        <taxon>Molossus</taxon>
    </lineage>
</organism>
<protein>
    <submittedName>
        <fullName evidence="2">Liver enriched gene 1-like protein</fullName>
    </submittedName>
</protein>
<accession>A0A7J8GNP2</accession>
<dbReference type="PANTHER" id="PTHR18820:SF4">
    <property type="entry name" value="CHROMOSOME 6 OPEN READING FRAME 58"/>
    <property type="match status" value="1"/>
</dbReference>
<feature type="chain" id="PRO_5029713906" evidence="1">
    <location>
        <begin position="21"/>
        <end position="343"/>
    </location>
</feature>
<keyword evidence="3" id="KW-1185">Reference proteome</keyword>
<dbReference type="AlphaFoldDB" id="A0A7J8GNP2"/>
<proteinExistence type="predicted"/>
<dbReference type="EMBL" id="JACASF010000008">
    <property type="protein sequence ID" value="KAF6461530.1"/>
    <property type="molecule type" value="Genomic_DNA"/>
</dbReference>
<keyword evidence="1" id="KW-0732">Signal</keyword>
<dbReference type="PANTHER" id="PTHR18820">
    <property type="entry name" value="LEG1"/>
    <property type="match status" value="1"/>
</dbReference>
<dbReference type="FunCoup" id="A0A7J8GNP2">
    <property type="interactions" value="7"/>
</dbReference>
<evidence type="ECO:0000256" key="1">
    <source>
        <dbReference type="SAM" id="SignalP"/>
    </source>
</evidence>
<dbReference type="InParanoid" id="A0A7J8GNP2"/>
<dbReference type="OrthoDB" id="17046at2759"/>
<evidence type="ECO:0000313" key="2">
    <source>
        <dbReference type="EMBL" id="KAF6461530.1"/>
    </source>
</evidence>
<reference evidence="2 3" key="1">
    <citation type="journal article" date="2020" name="Nature">
        <title>Six reference-quality genomes reveal evolution of bat adaptations.</title>
        <authorList>
            <person name="Jebb D."/>
            <person name="Huang Z."/>
            <person name="Pippel M."/>
            <person name="Hughes G.M."/>
            <person name="Lavrichenko K."/>
            <person name="Devanna P."/>
            <person name="Winkler S."/>
            <person name="Jermiin L.S."/>
            <person name="Skirmuntt E.C."/>
            <person name="Katzourakis A."/>
            <person name="Burkitt-Gray L."/>
            <person name="Ray D.A."/>
            <person name="Sullivan K.A.M."/>
            <person name="Roscito J.G."/>
            <person name="Kirilenko B.M."/>
            <person name="Davalos L.M."/>
            <person name="Corthals A.P."/>
            <person name="Power M.L."/>
            <person name="Jones G."/>
            <person name="Ransome R.D."/>
            <person name="Dechmann D.K.N."/>
            <person name="Locatelli A.G."/>
            <person name="Puechmaille S.J."/>
            <person name="Fedrigo O."/>
            <person name="Jarvis E.D."/>
            <person name="Hiller M."/>
            <person name="Vernes S.C."/>
            <person name="Myers E.W."/>
            <person name="Teeling E.C."/>
        </authorList>
    </citation>
    <scope>NUCLEOTIDE SEQUENCE [LARGE SCALE GENOMIC DNA]</scope>
    <source>
        <strain evidence="2">MMolMol1</strain>
        <tissue evidence="2">Muscle</tissue>
    </source>
</reference>
<dbReference type="Proteomes" id="UP000550707">
    <property type="component" value="Unassembled WGS sequence"/>
</dbReference>